<dbReference type="Gene3D" id="1.10.1510.20">
    <property type="entry name" value="Propanediol/glycerol dehydratase, small subunit"/>
    <property type="match status" value="1"/>
</dbReference>
<name>A0A7Y9J823_9PSEU</name>
<proteinExistence type="predicted"/>
<protein>
    <submittedName>
        <fullName evidence="1">Propanediol dehydratase small subunit</fullName>
        <ecNumber evidence="1">4.2.1.28</ecNumber>
    </submittedName>
</protein>
<dbReference type="AlphaFoldDB" id="A0A7Y9J823"/>
<dbReference type="EMBL" id="JACCBN010000001">
    <property type="protein sequence ID" value="NYD39010.1"/>
    <property type="molecule type" value="Genomic_DNA"/>
</dbReference>
<keyword evidence="2" id="KW-1185">Reference proteome</keyword>
<dbReference type="Pfam" id="PF02287">
    <property type="entry name" value="Dehydratase_SU"/>
    <property type="match status" value="1"/>
</dbReference>
<evidence type="ECO:0000313" key="1">
    <source>
        <dbReference type="EMBL" id="NYD39010.1"/>
    </source>
</evidence>
<sequence length="143" mass="15281">MTTDTTELTPADYPLSINRPELLRTPTGKALADITMDAVVSGEVTAEDLRVTPETLVLQGRIAESAGRRQLGENCRRAAEMTAIPDAEVLAMYNALRPNASSAAQLEEIAARLEGTYSATTCAALVREAAEVYAARNLLAEES</sequence>
<dbReference type="PIRSF" id="PIRSF018505">
    <property type="entry name" value="Prpndl_dhdrts_sm"/>
    <property type="match status" value="1"/>
</dbReference>
<dbReference type="InterPro" id="IPR036091">
    <property type="entry name" value="Prodiol/glycerol_DeHase__sf_su"/>
</dbReference>
<dbReference type="SUPFAM" id="SSF47148">
    <property type="entry name" value="Diol dehydratase, gamma subunit"/>
    <property type="match status" value="1"/>
</dbReference>
<dbReference type="GO" id="GO:0050215">
    <property type="term" value="F:propanediol dehydratase activity"/>
    <property type="evidence" value="ECO:0007669"/>
    <property type="project" value="UniProtKB-EC"/>
</dbReference>
<evidence type="ECO:0000313" key="2">
    <source>
        <dbReference type="Proteomes" id="UP000535890"/>
    </source>
</evidence>
<dbReference type="EC" id="4.2.1.28" evidence="1"/>
<organism evidence="1 2">
    <name type="scientific">Actinomycetospora corticicola</name>
    <dbReference type="NCBI Taxonomy" id="663602"/>
    <lineage>
        <taxon>Bacteria</taxon>
        <taxon>Bacillati</taxon>
        <taxon>Actinomycetota</taxon>
        <taxon>Actinomycetes</taxon>
        <taxon>Pseudonocardiales</taxon>
        <taxon>Pseudonocardiaceae</taxon>
        <taxon>Actinomycetospora</taxon>
    </lineage>
</organism>
<comment type="caution">
    <text evidence="1">The sequence shown here is derived from an EMBL/GenBank/DDBJ whole genome shotgun (WGS) entry which is preliminary data.</text>
</comment>
<accession>A0A7Y9J823</accession>
<dbReference type="InterPro" id="IPR003207">
    <property type="entry name" value="Ppandiol/glycerol_DeHydtase_su"/>
</dbReference>
<dbReference type="NCBIfam" id="NF011972">
    <property type="entry name" value="PRK15443.1-3"/>
    <property type="match status" value="1"/>
</dbReference>
<dbReference type="RefSeq" id="WP_179796380.1">
    <property type="nucleotide sequence ID" value="NZ_BAABHP010000022.1"/>
</dbReference>
<reference evidence="1 2" key="1">
    <citation type="submission" date="2020-07" db="EMBL/GenBank/DDBJ databases">
        <title>Sequencing the genomes of 1000 actinobacteria strains.</title>
        <authorList>
            <person name="Klenk H.-P."/>
        </authorList>
    </citation>
    <scope>NUCLEOTIDE SEQUENCE [LARGE SCALE GENOMIC DNA]</scope>
    <source>
        <strain evidence="1 2">DSM 45772</strain>
    </source>
</reference>
<keyword evidence="1" id="KW-0456">Lyase</keyword>
<dbReference type="Proteomes" id="UP000535890">
    <property type="component" value="Unassembled WGS sequence"/>
</dbReference>
<gene>
    <name evidence="1" type="ORF">BJ983_005112</name>
</gene>